<feature type="transmembrane region" description="Helical" evidence="1">
    <location>
        <begin position="123"/>
        <end position="145"/>
    </location>
</feature>
<protein>
    <recommendedName>
        <fullName evidence="4">Mitochondrial adapter protein MCP1 transmembrane domain-containing protein</fullName>
    </recommendedName>
</protein>
<evidence type="ECO:0000313" key="2">
    <source>
        <dbReference type="EMBL" id="KAF2073166.1"/>
    </source>
</evidence>
<keyword evidence="1" id="KW-0812">Transmembrane</keyword>
<evidence type="ECO:0008006" key="4">
    <source>
        <dbReference type="Google" id="ProtNLM"/>
    </source>
</evidence>
<dbReference type="Gene3D" id="1.20.1300.10">
    <property type="entry name" value="Fumarate reductase/succinate dehydrogenase, transmembrane subunit"/>
    <property type="match status" value="1"/>
</dbReference>
<keyword evidence="1" id="KW-0472">Membrane</keyword>
<organism evidence="2 3">
    <name type="scientific">Polysphondylium violaceum</name>
    <dbReference type="NCBI Taxonomy" id="133409"/>
    <lineage>
        <taxon>Eukaryota</taxon>
        <taxon>Amoebozoa</taxon>
        <taxon>Evosea</taxon>
        <taxon>Eumycetozoa</taxon>
        <taxon>Dictyostelia</taxon>
        <taxon>Dictyosteliales</taxon>
        <taxon>Dictyosteliaceae</taxon>
        <taxon>Polysphondylium</taxon>
    </lineage>
</organism>
<dbReference type="InterPro" id="IPR034804">
    <property type="entry name" value="SQR/QFR_C/D"/>
</dbReference>
<feature type="transmembrane region" description="Helical" evidence="1">
    <location>
        <begin position="210"/>
        <end position="233"/>
    </location>
</feature>
<feature type="transmembrane region" description="Helical" evidence="1">
    <location>
        <begin position="29"/>
        <end position="51"/>
    </location>
</feature>
<keyword evidence="1" id="KW-1133">Transmembrane helix</keyword>
<keyword evidence="3" id="KW-1185">Reference proteome</keyword>
<dbReference type="GO" id="GO:0016020">
    <property type="term" value="C:membrane"/>
    <property type="evidence" value="ECO:0007669"/>
    <property type="project" value="InterPro"/>
</dbReference>
<sequence>MSNILNYDYDNKKRFLILSTENLQRIQGLTGIVISGFYQLHFVNVIIGSHFREAGFDGLRDLFRQIYQNKFIEPIILGSIGIHLGVNAYLILKRRKYNQELYEKDINSTISAKMPTPYGLYQLSSIFISAFIFTHVSAVRLPILFNPNHTVGFSGIYYTLKSWPLIFYPYYFLFSSSMIYHWIFSYWRICCRAFNISNHRAIEYQSKSSWYKVYGVGALMSTSALLALGGKYFRVLPPFGLGNMNLLQFAKSMFNK</sequence>
<dbReference type="EMBL" id="AJWJ01000222">
    <property type="protein sequence ID" value="KAF2073166.1"/>
    <property type="molecule type" value="Genomic_DNA"/>
</dbReference>
<reference evidence="2" key="1">
    <citation type="submission" date="2020-01" db="EMBL/GenBank/DDBJ databases">
        <title>Development of genomics and gene disruption for Polysphondylium violaceum indicates a role for the polyketide synthase stlB in stalk morphogenesis.</title>
        <authorList>
            <person name="Narita B."/>
            <person name="Kawabe Y."/>
            <person name="Kin K."/>
            <person name="Saito T."/>
            <person name="Gibbs R."/>
            <person name="Kuspa A."/>
            <person name="Muzny D."/>
            <person name="Queller D."/>
            <person name="Richards S."/>
            <person name="Strassman J."/>
            <person name="Sucgang R."/>
            <person name="Worley K."/>
            <person name="Schaap P."/>
        </authorList>
    </citation>
    <scope>NUCLEOTIDE SEQUENCE</scope>
    <source>
        <strain evidence="2">QSvi11</strain>
    </source>
</reference>
<proteinExistence type="predicted"/>
<dbReference type="Proteomes" id="UP000695562">
    <property type="component" value="Unassembled WGS sequence"/>
</dbReference>
<name>A0A8J4Q2X6_9MYCE</name>
<dbReference type="AlphaFoldDB" id="A0A8J4Q2X6"/>
<gene>
    <name evidence="2" type="ORF">CYY_005519</name>
</gene>
<feature type="transmembrane region" description="Helical" evidence="1">
    <location>
        <begin position="165"/>
        <end position="189"/>
    </location>
</feature>
<accession>A0A8J4Q2X6</accession>
<feature type="transmembrane region" description="Helical" evidence="1">
    <location>
        <begin position="71"/>
        <end position="92"/>
    </location>
</feature>
<evidence type="ECO:0000313" key="3">
    <source>
        <dbReference type="Proteomes" id="UP000695562"/>
    </source>
</evidence>
<dbReference type="OrthoDB" id="10259513at2759"/>
<evidence type="ECO:0000256" key="1">
    <source>
        <dbReference type="SAM" id="Phobius"/>
    </source>
</evidence>
<comment type="caution">
    <text evidence="2">The sequence shown here is derived from an EMBL/GenBank/DDBJ whole genome shotgun (WGS) entry which is preliminary data.</text>
</comment>